<dbReference type="InterPro" id="IPR006593">
    <property type="entry name" value="Cyt_b561/ferric_Rdtase_TM"/>
</dbReference>
<evidence type="ECO:0000259" key="16">
    <source>
        <dbReference type="PROSITE" id="PS51019"/>
    </source>
</evidence>
<evidence type="ECO:0000256" key="3">
    <source>
        <dbReference type="ARBA" id="ARBA00009195"/>
    </source>
</evidence>
<evidence type="ECO:0000256" key="8">
    <source>
        <dbReference type="ARBA" id="ARBA00022989"/>
    </source>
</evidence>
<evidence type="ECO:0000259" key="15">
    <source>
        <dbReference type="PROSITE" id="PS50939"/>
    </source>
</evidence>
<evidence type="ECO:0000256" key="9">
    <source>
        <dbReference type="ARBA" id="ARBA00023004"/>
    </source>
</evidence>
<dbReference type="EMBL" id="CAXITT010000668">
    <property type="protein sequence ID" value="CAL1545013.1"/>
    <property type="molecule type" value="Genomic_DNA"/>
</dbReference>
<keyword evidence="11" id="KW-0325">Glycoprotein</keyword>
<gene>
    <name evidence="17" type="ORF">GSLYS_00018496001</name>
</gene>
<feature type="transmembrane region" description="Helical" evidence="12">
    <location>
        <begin position="615"/>
        <end position="635"/>
    </location>
</feature>
<evidence type="ECO:0000256" key="5">
    <source>
        <dbReference type="ARBA" id="ARBA00022692"/>
    </source>
</evidence>
<keyword evidence="8 12" id="KW-1133">Transmembrane helix</keyword>
<protein>
    <recommendedName>
        <fullName evidence="19">Ferric-chelate reductase 1</fullName>
    </recommendedName>
</protein>
<feature type="transmembrane region" description="Helical" evidence="12">
    <location>
        <begin position="485"/>
        <end position="506"/>
    </location>
</feature>
<feature type="domain" description="DOMON" evidence="14">
    <location>
        <begin position="225"/>
        <end position="364"/>
    </location>
</feature>
<evidence type="ECO:0000313" key="18">
    <source>
        <dbReference type="Proteomes" id="UP001497497"/>
    </source>
</evidence>
<feature type="chain" id="PRO_5043606844" description="Ferric-chelate reductase 1" evidence="13">
    <location>
        <begin position="23"/>
        <end position="636"/>
    </location>
</feature>
<evidence type="ECO:0000256" key="10">
    <source>
        <dbReference type="ARBA" id="ARBA00023136"/>
    </source>
</evidence>
<organism evidence="17 18">
    <name type="scientific">Lymnaea stagnalis</name>
    <name type="common">Great pond snail</name>
    <name type="synonym">Helix stagnalis</name>
    <dbReference type="NCBI Taxonomy" id="6523"/>
    <lineage>
        <taxon>Eukaryota</taxon>
        <taxon>Metazoa</taxon>
        <taxon>Spiralia</taxon>
        <taxon>Lophotrochozoa</taxon>
        <taxon>Mollusca</taxon>
        <taxon>Gastropoda</taxon>
        <taxon>Heterobranchia</taxon>
        <taxon>Euthyneura</taxon>
        <taxon>Panpulmonata</taxon>
        <taxon>Hygrophila</taxon>
        <taxon>Lymnaeoidea</taxon>
        <taxon>Lymnaeidae</taxon>
        <taxon>Lymnaea</taxon>
    </lineage>
</organism>
<keyword evidence="10 12" id="KW-0472">Membrane</keyword>
<evidence type="ECO:0000259" key="14">
    <source>
        <dbReference type="PROSITE" id="PS50836"/>
    </source>
</evidence>
<feature type="transmembrane region" description="Helical" evidence="12">
    <location>
        <begin position="412"/>
        <end position="431"/>
    </location>
</feature>
<feature type="transmembrane region" description="Helical" evidence="12">
    <location>
        <begin position="551"/>
        <end position="570"/>
    </location>
</feature>
<evidence type="ECO:0000256" key="13">
    <source>
        <dbReference type="SAM" id="SignalP"/>
    </source>
</evidence>
<dbReference type="PROSITE" id="PS50836">
    <property type="entry name" value="DOMON"/>
    <property type="match status" value="1"/>
</dbReference>
<dbReference type="CDD" id="cd08760">
    <property type="entry name" value="Cyt_b561_FRRS1_like"/>
    <property type="match status" value="1"/>
</dbReference>
<feature type="transmembrane region" description="Helical" evidence="12">
    <location>
        <begin position="451"/>
        <end position="470"/>
    </location>
</feature>
<dbReference type="SMART" id="SM00664">
    <property type="entry name" value="DoH"/>
    <property type="match status" value="1"/>
</dbReference>
<dbReference type="InterPro" id="IPR002861">
    <property type="entry name" value="Reeler_dom"/>
</dbReference>
<dbReference type="AlphaFoldDB" id="A0AAV2IJR0"/>
<comment type="subcellular location">
    <subcellularLocation>
        <location evidence="2">Membrane</location>
        <topology evidence="2">Multi-pass membrane protein</topology>
    </subcellularLocation>
</comment>
<evidence type="ECO:0000256" key="2">
    <source>
        <dbReference type="ARBA" id="ARBA00004141"/>
    </source>
</evidence>
<proteinExistence type="inferred from homology"/>
<keyword evidence="6 13" id="KW-0732">Signal</keyword>
<dbReference type="PANTHER" id="PTHR23130">
    <property type="entry name" value="CYTOCHROME B561 AND DOMON DOMAIN-CONTAINING PROTEIN"/>
    <property type="match status" value="1"/>
</dbReference>
<dbReference type="InterPro" id="IPR042307">
    <property type="entry name" value="Reeler_sf"/>
</dbReference>
<evidence type="ECO:0000256" key="11">
    <source>
        <dbReference type="ARBA" id="ARBA00023180"/>
    </source>
</evidence>
<feature type="signal peptide" evidence="13">
    <location>
        <begin position="1"/>
        <end position="22"/>
    </location>
</feature>
<accession>A0AAV2IJR0</accession>
<dbReference type="SMART" id="SM00665">
    <property type="entry name" value="B561"/>
    <property type="match status" value="1"/>
</dbReference>
<evidence type="ECO:0000256" key="4">
    <source>
        <dbReference type="ARBA" id="ARBA00022448"/>
    </source>
</evidence>
<comment type="similarity">
    <text evidence="3">Belongs to the FRRS1 family.</text>
</comment>
<comment type="caution">
    <text evidence="17">The sequence shown here is derived from an EMBL/GenBank/DDBJ whole genome shotgun (WGS) entry which is preliminary data.</text>
</comment>
<name>A0AAV2IJR0_LYMST</name>
<feature type="transmembrane region" description="Helical" evidence="12">
    <location>
        <begin position="518"/>
        <end position="539"/>
    </location>
</feature>
<dbReference type="Gene3D" id="1.20.120.1770">
    <property type="match status" value="1"/>
</dbReference>
<evidence type="ECO:0008006" key="19">
    <source>
        <dbReference type="Google" id="ProtNLM"/>
    </source>
</evidence>
<dbReference type="Proteomes" id="UP001497497">
    <property type="component" value="Unassembled WGS sequence"/>
</dbReference>
<dbReference type="Gene3D" id="2.60.40.4060">
    <property type="entry name" value="Reeler domain"/>
    <property type="match status" value="1"/>
</dbReference>
<dbReference type="CDD" id="cd08544">
    <property type="entry name" value="Reeler"/>
    <property type="match status" value="1"/>
</dbReference>
<dbReference type="Pfam" id="PF03351">
    <property type="entry name" value="DOMON"/>
    <property type="match status" value="1"/>
</dbReference>
<dbReference type="Pfam" id="PF03188">
    <property type="entry name" value="Cytochrom_B561"/>
    <property type="match status" value="1"/>
</dbReference>
<dbReference type="GO" id="GO:0016020">
    <property type="term" value="C:membrane"/>
    <property type="evidence" value="ECO:0007669"/>
    <property type="project" value="UniProtKB-SubCell"/>
</dbReference>
<reference evidence="17 18" key="1">
    <citation type="submission" date="2024-04" db="EMBL/GenBank/DDBJ databases">
        <authorList>
            <consortium name="Genoscope - CEA"/>
            <person name="William W."/>
        </authorList>
    </citation>
    <scope>NUCLEOTIDE SEQUENCE [LARGE SCALE GENOMIC DNA]</scope>
</reference>
<evidence type="ECO:0000256" key="1">
    <source>
        <dbReference type="ARBA" id="ARBA00001970"/>
    </source>
</evidence>
<evidence type="ECO:0000256" key="6">
    <source>
        <dbReference type="ARBA" id="ARBA00022729"/>
    </source>
</evidence>
<sequence length="636" mass="71945">MVPALGLIYLAWAISCLTLSHSAVVFEPTKCCICDTLKPSDVPSNVLPQVMPSPFRIVVSGESYRPNTEVRVNLTSIGGRYFRSFILAAYNYDGHKFRIGQKPIGQFKLLPDQDYQTKTDCIRTDGAPGTSITAYAIVSVDTQLKSNLRFVWTANRGYGDVEFRATFIEDHDTFWVAEKSRPLSDLSSGSPSLAVRKVTPPIDTSSCGDDKGCFREPPGCAEYECRYILTWAGDNQAMNFELGGLVDTASDRYVALGISDDKYMGDDTVFTCAHNSLKERTEVFFSYNTKDPKKNNAIPKYITSSSSNYVASERHVYDGLIEEEGSFENGRLRCRFRVKRDLDLTEPQLRSLRGGPAHLLFAHGFAVRGSPKMHGMSVEELPLASAEPVDFSRISNYHGRARYPLAKAHGCLMILAWVFFASLGLLLTKYYKPMWPNSRIFEHRYWFFGHFNCMATMFIVTIIAIILIFVEAGGYSEAPDLPQKAHPILGIIILVCIIINPILALIRPSDENKCRPVFNWFHWAFGTIANVLAIPTIFIGMDFGKVMVPWWATWILVIWVIFHIAVELSLEIHQCCTHKKNKERKKKWELTKKEHPKLHHPEPEPAGRRFKRFMLFLHIGFTALITLIMIIIIAVS</sequence>
<dbReference type="InterPro" id="IPR023298">
    <property type="entry name" value="ATPase_P-typ_TM_dom_sf"/>
</dbReference>
<evidence type="ECO:0000313" key="17">
    <source>
        <dbReference type="EMBL" id="CAL1545013.1"/>
    </source>
</evidence>
<dbReference type="Pfam" id="PF02014">
    <property type="entry name" value="Reeler"/>
    <property type="match status" value="1"/>
</dbReference>
<dbReference type="InterPro" id="IPR005018">
    <property type="entry name" value="DOMON_domain"/>
</dbReference>
<keyword evidence="4" id="KW-0813">Transport</keyword>
<dbReference type="PANTHER" id="PTHR23130:SF171">
    <property type="entry name" value="OS01G0895300 PROTEIN"/>
    <property type="match status" value="1"/>
</dbReference>
<comment type="cofactor">
    <cofactor evidence="1">
        <name>heme b</name>
        <dbReference type="ChEBI" id="CHEBI:60344"/>
    </cofactor>
</comment>
<dbReference type="PROSITE" id="PS51019">
    <property type="entry name" value="REELIN"/>
    <property type="match status" value="1"/>
</dbReference>
<evidence type="ECO:0000256" key="12">
    <source>
        <dbReference type="SAM" id="Phobius"/>
    </source>
</evidence>
<keyword evidence="18" id="KW-1185">Reference proteome</keyword>
<keyword evidence="9" id="KW-0408">Iron</keyword>
<feature type="domain" description="Cytochrome b561" evidence="15">
    <location>
        <begin position="370"/>
        <end position="577"/>
    </location>
</feature>
<dbReference type="SUPFAM" id="SSF81665">
    <property type="entry name" value="Calcium ATPase, transmembrane domain M"/>
    <property type="match status" value="1"/>
</dbReference>
<keyword evidence="5 12" id="KW-0812">Transmembrane</keyword>
<evidence type="ECO:0000256" key="7">
    <source>
        <dbReference type="ARBA" id="ARBA00022982"/>
    </source>
</evidence>
<dbReference type="PROSITE" id="PS50939">
    <property type="entry name" value="CYTOCHROME_B561"/>
    <property type="match status" value="1"/>
</dbReference>
<keyword evidence="7" id="KW-0249">Electron transport</keyword>
<feature type="domain" description="Reelin" evidence="16">
    <location>
        <begin position="19"/>
        <end position="201"/>
    </location>
</feature>
<dbReference type="CDD" id="cd09628">
    <property type="entry name" value="DOMON_SDR_2_like"/>
    <property type="match status" value="1"/>
</dbReference>